<dbReference type="Proteomes" id="UP000271974">
    <property type="component" value="Unassembled WGS sequence"/>
</dbReference>
<accession>A0A433T8S7</accession>
<comment type="caution">
    <text evidence="7">The sequence shown here is derived from an EMBL/GenBank/DDBJ whole genome shotgun (WGS) entry which is preliminary data.</text>
</comment>
<dbReference type="InterPro" id="IPR004839">
    <property type="entry name" value="Aminotransferase_I/II_large"/>
</dbReference>
<evidence type="ECO:0000313" key="8">
    <source>
        <dbReference type="Proteomes" id="UP000271974"/>
    </source>
</evidence>
<feature type="non-terminal residue" evidence="7">
    <location>
        <position position="253"/>
    </location>
</feature>
<keyword evidence="4" id="KW-0808">Transferase</keyword>
<dbReference type="GO" id="GO:0030170">
    <property type="term" value="F:pyridoxal phosphate binding"/>
    <property type="evidence" value="ECO:0007669"/>
    <property type="project" value="InterPro"/>
</dbReference>
<proteinExistence type="inferred from homology"/>
<dbReference type="Gene3D" id="3.40.640.10">
    <property type="entry name" value="Type I PLP-dependent aspartate aminotransferase-like (Major domain)"/>
    <property type="match status" value="1"/>
</dbReference>
<sequence>MTVFGGDILINAPAWTTYKSQAVLAGRSLILVNSREEDDWRITPDVLEQAVSGTKQDRYKLLILCNPCNPTGACYTEEQLRDLVKTCRKHNILVMSDEIYGRIHFTGEHVCISKVYPEGGILCSGMSKWAGAGGWRLGYHVYPKELSLLRDLVISASSHSYSCAPAPMQYAFAEAIQNIPACDEYIRHVTRIMKCVSDFCVRELRSVKVKVAQPHGGFYLFPTFEVLRPALARRGIANGQAMCDAMLNECSVA</sequence>
<dbReference type="OrthoDB" id="7042322at2759"/>
<feature type="domain" description="Aminotransferase class I/classII large" evidence="6">
    <location>
        <begin position="7"/>
        <end position="252"/>
    </location>
</feature>
<dbReference type="PANTHER" id="PTHR46383">
    <property type="entry name" value="ASPARTATE AMINOTRANSFERASE"/>
    <property type="match status" value="1"/>
</dbReference>
<dbReference type="AlphaFoldDB" id="A0A433T8S7"/>
<dbReference type="CDD" id="cd00609">
    <property type="entry name" value="AAT_like"/>
    <property type="match status" value="1"/>
</dbReference>
<dbReference type="EMBL" id="RQTK01000538">
    <property type="protein sequence ID" value="RUS78007.1"/>
    <property type="molecule type" value="Genomic_DNA"/>
</dbReference>
<dbReference type="Pfam" id="PF00155">
    <property type="entry name" value="Aminotran_1_2"/>
    <property type="match status" value="1"/>
</dbReference>
<dbReference type="InterPro" id="IPR015424">
    <property type="entry name" value="PyrdxlP-dep_Trfase"/>
</dbReference>
<evidence type="ECO:0000256" key="3">
    <source>
        <dbReference type="ARBA" id="ARBA00022576"/>
    </source>
</evidence>
<dbReference type="PANTHER" id="PTHR46383:SF1">
    <property type="entry name" value="ASPARTATE AMINOTRANSFERASE"/>
    <property type="match status" value="1"/>
</dbReference>
<evidence type="ECO:0000313" key="7">
    <source>
        <dbReference type="EMBL" id="RUS78007.1"/>
    </source>
</evidence>
<organism evidence="7 8">
    <name type="scientific">Elysia chlorotica</name>
    <name type="common">Eastern emerald elysia</name>
    <name type="synonym">Sea slug</name>
    <dbReference type="NCBI Taxonomy" id="188477"/>
    <lineage>
        <taxon>Eukaryota</taxon>
        <taxon>Metazoa</taxon>
        <taxon>Spiralia</taxon>
        <taxon>Lophotrochozoa</taxon>
        <taxon>Mollusca</taxon>
        <taxon>Gastropoda</taxon>
        <taxon>Heterobranchia</taxon>
        <taxon>Euthyneura</taxon>
        <taxon>Panpulmonata</taxon>
        <taxon>Sacoglossa</taxon>
        <taxon>Placobranchoidea</taxon>
        <taxon>Plakobranchidae</taxon>
        <taxon>Elysia</taxon>
    </lineage>
</organism>
<keyword evidence="8" id="KW-1185">Reference proteome</keyword>
<dbReference type="SUPFAM" id="SSF53383">
    <property type="entry name" value="PLP-dependent transferases"/>
    <property type="match status" value="1"/>
</dbReference>
<dbReference type="STRING" id="188477.A0A433T8S7"/>
<reference evidence="7 8" key="1">
    <citation type="submission" date="2019-01" db="EMBL/GenBank/DDBJ databases">
        <title>A draft genome assembly of the solar-powered sea slug Elysia chlorotica.</title>
        <authorList>
            <person name="Cai H."/>
            <person name="Li Q."/>
            <person name="Fang X."/>
            <person name="Li J."/>
            <person name="Curtis N.E."/>
            <person name="Altenburger A."/>
            <person name="Shibata T."/>
            <person name="Feng M."/>
            <person name="Maeda T."/>
            <person name="Schwartz J.A."/>
            <person name="Shigenobu S."/>
            <person name="Lundholm N."/>
            <person name="Nishiyama T."/>
            <person name="Yang H."/>
            <person name="Hasebe M."/>
            <person name="Li S."/>
            <person name="Pierce S.K."/>
            <person name="Wang J."/>
        </authorList>
    </citation>
    <scope>NUCLEOTIDE SEQUENCE [LARGE SCALE GENOMIC DNA]</scope>
    <source>
        <strain evidence="7">EC2010</strain>
        <tissue evidence="7">Whole organism of an adult</tissue>
    </source>
</reference>
<dbReference type="Gene3D" id="3.90.1150.10">
    <property type="entry name" value="Aspartate Aminotransferase, domain 1"/>
    <property type="match status" value="1"/>
</dbReference>
<dbReference type="InterPro" id="IPR004838">
    <property type="entry name" value="NHTrfase_class1_PyrdxlP-BS"/>
</dbReference>
<gene>
    <name evidence="7" type="ORF">EGW08_014224</name>
</gene>
<evidence type="ECO:0000256" key="2">
    <source>
        <dbReference type="ARBA" id="ARBA00007441"/>
    </source>
</evidence>
<evidence type="ECO:0000259" key="6">
    <source>
        <dbReference type="Pfam" id="PF00155"/>
    </source>
</evidence>
<dbReference type="GO" id="GO:0008483">
    <property type="term" value="F:transaminase activity"/>
    <property type="evidence" value="ECO:0007669"/>
    <property type="project" value="UniProtKB-KW"/>
</dbReference>
<keyword evidence="5" id="KW-0663">Pyridoxal phosphate</keyword>
<name>A0A433T8S7_ELYCH</name>
<dbReference type="InterPro" id="IPR015421">
    <property type="entry name" value="PyrdxlP-dep_Trfase_major"/>
</dbReference>
<dbReference type="GO" id="GO:0006520">
    <property type="term" value="P:amino acid metabolic process"/>
    <property type="evidence" value="ECO:0007669"/>
    <property type="project" value="InterPro"/>
</dbReference>
<evidence type="ECO:0000256" key="5">
    <source>
        <dbReference type="ARBA" id="ARBA00022898"/>
    </source>
</evidence>
<keyword evidence="3" id="KW-0032">Aminotransferase</keyword>
<protein>
    <recommendedName>
        <fullName evidence="6">Aminotransferase class I/classII large domain-containing protein</fullName>
    </recommendedName>
</protein>
<dbReference type="InterPro" id="IPR050596">
    <property type="entry name" value="AspAT/PAT-like"/>
</dbReference>
<evidence type="ECO:0000256" key="4">
    <source>
        <dbReference type="ARBA" id="ARBA00022679"/>
    </source>
</evidence>
<evidence type="ECO:0000256" key="1">
    <source>
        <dbReference type="ARBA" id="ARBA00001933"/>
    </source>
</evidence>
<dbReference type="InterPro" id="IPR015422">
    <property type="entry name" value="PyrdxlP-dep_Trfase_small"/>
</dbReference>
<comment type="similarity">
    <text evidence="2">Belongs to the class-I pyridoxal-phosphate-dependent aminotransferase family.</text>
</comment>
<comment type="cofactor">
    <cofactor evidence="1">
        <name>pyridoxal 5'-phosphate</name>
        <dbReference type="ChEBI" id="CHEBI:597326"/>
    </cofactor>
</comment>
<dbReference type="PROSITE" id="PS00105">
    <property type="entry name" value="AA_TRANSFER_CLASS_1"/>
    <property type="match status" value="1"/>
</dbReference>